<proteinExistence type="predicted"/>
<dbReference type="EMBL" id="CAESAQ020000020">
    <property type="protein sequence ID" value="CAB5495419.1"/>
    <property type="molecule type" value="Genomic_DNA"/>
</dbReference>
<keyword evidence="5" id="KW-1185">Reference proteome</keyword>
<accession>A0A1J5UAM7</accession>
<gene>
    <name evidence="3" type="ORF">BGC33_06500</name>
    <name evidence="2" type="ORF">THERMOS_287</name>
</gene>
<reference evidence="4" key="1">
    <citation type="submission" date="2016-09" db="EMBL/GenBank/DDBJ databases">
        <title>Genome Sequence of Bathymodiolus thermophilus sulfur-oxidizing gill endosymbiont.</title>
        <authorList>
            <person name="Ponnudurai R."/>
            <person name="Kleiner M."/>
            <person name="Sayavedra L."/>
            <person name="Thuermer A."/>
            <person name="Felbeck H."/>
            <person name="Schlueter R."/>
            <person name="Schweder T."/>
            <person name="Markert S."/>
        </authorList>
    </citation>
    <scope>NUCLEOTIDE SEQUENCE [LARGE SCALE GENOMIC DNA]</scope>
    <source>
        <strain evidence="4">BAT/CrabSpa'14</strain>
    </source>
</reference>
<feature type="transmembrane region" description="Helical" evidence="1">
    <location>
        <begin position="49"/>
        <end position="67"/>
    </location>
</feature>
<keyword evidence="1" id="KW-0472">Membrane</keyword>
<evidence type="ECO:0000256" key="1">
    <source>
        <dbReference type="SAM" id="Phobius"/>
    </source>
</evidence>
<evidence type="ECO:0000313" key="2">
    <source>
        <dbReference type="EMBL" id="CAB5495419.1"/>
    </source>
</evidence>
<reference evidence="2 5" key="3">
    <citation type="submission" date="2020-05" db="EMBL/GenBank/DDBJ databases">
        <authorList>
            <person name="Petersen J."/>
            <person name="Sayavedra L."/>
        </authorList>
    </citation>
    <scope>NUCLEOTIDE SEQUENCE [LARGE SCALE GENOMIC DNA]</scope>
    <source>
        <strain evidence="2">B thermophilus SOXS</strain>
    </source>
</reference>
<keyword evidence="1" id="KW-1133">Transmembrane helix</keyword>
<comment type="caution">
    <text evidence="3">The sequence shown here is derived from an EMBL/GenBank/DDBJ whole genome shotgun (WGS) entry which is preliminary data.</text>
</comment>
<reference evidence="3" key="2">
    <citation type="journal article" date="2017" name="Stand. Genomic Sci.">
        <title>Genome sequence of the sulfur-oxidizing Bathymodiolus thermophilus gill endosymbiont.</title>
        <authorList>
            <person name="Ponnudurai R."/>
            <person name="Sayavedra L."/>
            <person name="Kleiner M."/>
            <person name="Heiden S.E."/>
            <person name="Thurmer A."/>
            <person name="Felbeck H."/>
            <person name="Schluter R."/>
            <person name="Sievert S.M."/>
            <person name="Daniel R."/>
            <person name="Schweder T."/>
            <person name="Markert S."/>
        </authorList>
    </citation>
    <scope>NUCLEOTIDE SEQUENCE</scope>
    <source>
        <strain evidence="3">BAT/CrabSpa'14</strain>
    </source>
</reference>
<name>A0A1J5UAM7_9GAMM</name>
<evidence type="ECO:0000313" key="5">
    <source>
        <dbReference type="Proteomes" id="UP000643672"/>
    </source>
</evidence>
<dbReference type="EMBL" id="MIQH01000331">
    <property type="protein sequence ID" value="OIR25425.1"/>
    <property type="molecule type" value="Genomic_DNA"/>
</dbReference>
<keyword evidence="1" id="KW-0812">Transmembrane</keyword>
<sequence length="75" mass="8813">MIDTHLLNLKRPRRGFRSTKTTKNVANAIWNSAKTYESLMLFQLLRIKMTLQVFTIVQILPLIYATIYNNRNNSN</sequence>
<dbReference type="Proteomes" id="UP000643672">
    <property type="component" value="Unassembled WGS sequence"/>
</dbReference>
<protein>
    <submittedName>
        <fullName evidence="3">Uncharacterized protein</fullName>
    </submittedName>
</protein>
<evidence type="ECO:0000313" key="4">
    <source>
        <dbReference type="Proteomes" id="UP000182798"/>
    </source>
</evidence>
<dbReference type="Proteomes" id="UP000182798">
    <property type="component" value="Unassembled WGS sequence"/>
</dbReference>
<evidence type="ECO:0000313" key="3">
    <source>
        <dbReference type="EMBL" id="OIR25425.1"/>
    </source>
</evidence>
<organism evidence="3 4">
    <name type="scientific">Bathymodiolus thermophilus thioautotrophic gill symbiont</name>
    <dbReference type="NCBI Taxonomy" id="2360"/>
    <lineage>
        <taxon>Bacteria</taxon>
        <taxon>Pseudomonadati</taxon>
        <taxon>Pseudomonadota</taxon>
        <taxon>Gammaproteobacteria</taxon>
        <taxon>sulfur-oxidizing symbionts</taxon>
    </lineage>
</organism>
<dbReference type="AlphaFoldDB" id="A0A1J5UAM7"/>